<keyword evidence="3" id="KW-1185">Reference proteome</keyword>
<evidence type="ECO:0000313" key="2">
    <source>
        <dbReference type="EMBL" id="MCC8404039.1"/>
    </source>
</evidence>
<dbReference type="Pfam" id="PF11387">
    <property type="entry name" value="DUF2795"/>
    <property type="match status" value="1"/>
</dbReference>
<feature type="compositionally biased region" description="Polar residues" evidence="1">
    <location>
        <begin position="56"/>
        <end position="87"/>
    </location>
</feature>
<accession>A0ABS8KHZ9</accession>
<dbReference type="InterPro" id="IPR021527">
    <property type="entry name" value="DUF2795"/>
</dbReference>
<name>A0ABS8KHZ9_9BURK</name>
<proteinExistence type="predicted"/>
<reference evidence="2 3" key="1">
    <citation type="submission" date="2021-11" db="EMBL/GenBank/DDBJ databases">
        <authorList>
            <person name="Oh E.-T."/>
            <person name="Kim S.-B."/>
        </authorList>
    </citation>
    <scope>NUCLEOTIDE SEQUENCE [LARGE SCALE GENOMIC DNA]</scope>
    <source>
        <strain evidence="2 3">MMS20-SJTN17</strain>
    </source>
</reference>
<organism evidence="2 3">
    <name type="scientific">Paraburkholderia translucens</name>
    <dbReference type="NCBI Taxonomy" id="2886945"/>
    <lineage>
        <taxon>Bacteria</taxon>
        <taxon>Pseudomonadati</taxon>
        <taxon>Pseudomonadota</taxon>
        <taxon>Betaproteobacteria</taxon>
        <taxon>Burkholderiales</taxon>
        <taxon>Burkholderiaceae</taxon>
        <taxon>Paraburkholderia</taxon>
    </lineage>
</organism>
<dbReference type="RefSeq" id="WP_230562953.1">
    <property type="nucleotide sequence ID" value="NZ_JAJITC010000010.1"/>
</dbReference>
<feature type="region of interest" description="Disordered" evidence="1">
    <location>
        <begin position="28"/>
        <end position="123"/>
    </location>
</feature>
<comment type="caution">
    <text evidence="2">The sequence shown here is derived from an EMBL/GenBank/DDBJ whole genome shotgun (WGS) entry which is preliminary data.</text>
</comment>
<dbReference type="Proteomes" id="UP001430614">
    <property type="component" value="Unassembled WGS sequence"/>
</dbReference>
<dbReference type="EMBL" id="JAJITC010000010">
    <property type="protein sequence ID" value="MCC8404039.1"/>
    <property type="molecule type" value="Genomic_DNA"/>
</dbReference>
<evidence type="ECO:0000313" key="3">
    <source>
        <dbReference type="Proteomes" id="UP001430614"/>
    </source>
</evidence>
<gene>
    <name evidence="2" type="ORF">LJ655_19500</name>
</gene>
<sequence>MPESDSTAGQRPLNPYIDVQKALKGVSYPADKNSLLESARSNGADEDTMRRLQDLPDQQYQSPPKCQRASATNSAPASGRAQEQLQNACHGRNHDHAGKPQCRKPGEAAPHFSGTPRPRASFP</sequence>
<protein>
    <submittedName>
        <fullName evidence="2">DUF2795 domain-containing protein</fullName>
    </submittedName>
</protein>
<evidence type="ECO:0000256" key="1">
    <source>
        <dbReference type="SAM" id="MobiDB-lite"/>
    </source>
</evidence>